<dbReference type="EMBL" id="SLZW01000008">
    <property type="protein sequence ID" value="TCS61332.1"/>
    <property type="molecule type" value="Genomic_DNA"/>
</dbReference>
<evidence type="ECO:0000313" key="3">
    <source>
        <dbReference type="Proteomes" id="UP000295304"/>
    </source>
</evidence>
<organism evidence="2 3">
    <name type="scientific">Varunaivibrio sulfuroxidans</name>
    <dbReference type="NCBI Taxonomy" id="1773489"/>
    <lineage>
        <taxon>Bacteria</taxon>
        <taxon>Pseudomonadati</taxon>
        <taxon>Pseudomonadota</taxon>
        <taxon>Alphaproteobacteria</taxon>
        <taxon>Rhodospirillales</taxon>
        <taxon>Magnetovibrionaceae</taxon>
        <taxon>Varunaivibrio</taxon>
    </lineage>
</organism>
<sequence>MNITLALRLDALAILAASVGLHAYFGGNWWGFALFLALPDLAIIPYALFAKSSPWPRWIYNAAHTYALPVALSLIFWSSGPYFLFGWVAHIALDRVLGFGMKSSQGFKVTHLQMLGE</sequence>
<comment type="caution">
    <text evidence="2">The sequence shown here is derived from an EMBL/GenBank/DDBJ whole genome shotgun (WGS) entry which is preliminary data.</text>
</comment>
<keyword evidence="1" id="KW-0812">Transmembrane</keyword>
<evidence type="ECO:0000313" key="2">
    <source>
        <dbReference type="EMBL" id="TCS61332.1"/>
    </source>
</evidence>
<keyword evidence="1" id="KW-0472">Membrane</keyword>
<dbReference type="RefSeq" id="WP_165886366.1">
    <property type="nucleotide sequence ID" value="NZ_CP119676.1"/>
</dbReference>
<protein>
    <submittedName>
        <fullName evidence="2">Uncharacterized protein DUF4260</fullName>
    </submittedName>
</protein>
<keyword evidence="1" id="KW-1133">Transmembrane helix</keyword>
<accession>A0A4R3J7E7</accession>
<gene>
    <name evidence="2" type="ORF">EDD55_108132</name>
</gene>
<proteinExistence type="predicted"/>
<evidence type="ECO:0000256" key="1">
    <source>
        <dbReference type="SAM" id="Phobius"/>
    </source>
</evidence>
<dbReference type="InterPro" id="IPR025356">
    <property type="entry name" value="DUF4260"/>
</dbReference>
<dbReference type="AlphaFoldDB" id="A0A4R3J7E7"/>
<reference evidence="2 3" key="1">
    <citation type="submission" date="2019-03" db="EMBL/GenBank/DDBJ databases">
        <title>Genomic Encyclopedia of Type Strains, Phase IV (KMG-IV): sequencing the most valuable type-strain genomes for metagenomic binning, comparative biology and taxonomic classification.</title>
        <authorList>
            <person name="Goeker M."/>
        </authorList>
    </citation>
    <scope>NUCLEOTIDE SEQUENCE [LARGE SCALE GENOMIC DNA]</scope>
    <source>
        <strain evidence="2 3">DSM 101688</strain>
    </source>
</reference>
<name>A0A4R3J7E7_9PROT</name>
<dbReference type="Proteomes" id="UP000295304">
    <property type="component" value="Unassembled WGS sequence"/>
</dbReference>
<dbReference type="Pfam" id="PF14079">
    <property type="entry name" value="DUF4260"/>
    <property type="match status" value="1"/>
</dbReference>
<feature type="transmembrane region" description="Helical" evidence="1">
    <location>
        <begin position="31"/>
        <end position="49"/>
    </location>
</feature>
<feature type="transmembrane region" description="Helical" evidence="1">
    <location>
        <begin position="7"/>
        <end position="25"/>
    </location>
</feature>
<keyword evidence="3" id="KW-1185">Reference proteome</keyword>